<keyword evidence="4" id="KW-0963">Cytoplasm</keyword>
<sequence>FHIFSHGLVLGCVHGKNRVLEKIDNSIKNGEFYEAHQLYRMLYFRYLGQEKYTELLDVLYKGSLSFLDHNQHISGADLGILLIEVLVKSQNKNFTEWTPKLCKIFAKISPTTVERETFIVNTIRWSSLDGKHGHPFLHQNIAQVYWNEKNYVQARHHYLHSKDGNGCARLLIEFQSAQGFRCEADLFIAQVVLQYLCLSNKNTANQTFTSYTQQHPNIKRSGPPYLLPLLNFIWFLLQAIESRKLATFTVLCQQYEPSIKRDPCYVQYLDKIGQIFFGLKPPPQQNKGIFDNLIQSFLNSAEDDSDDEIAHPSSSRQII</sequence>
<evidence type="ECO:0000256" key="1">
    <source>
        <dbReference type="ARBA" id="ARBA00004514"/>
    </source>
</evidence>
<dbReference type="InterPro" id="IPR011990">
    <property type="entry name" value="TPR-like_helical_dom_sf"/>
</dbReference>
<comment type="subcellular location">
    <subcellularLocation>
        <location evidence="1">Cytoplasm</location>
        <location evidence="1">Cytosol</location>
    </subcellularLocation>
</comment>
<name>A0A0T6B1V3_9SCAR</name>
<gene>
    <name evidence="5" type="ORF">AMK59_5900</name>
</gene>
<organism evidence="5 6">
    <name type="scientific">Oryctes borbonicus</name>
    <dbReference type="NCBI Taxonomy" id="1629725"/>
    <lineage>
        <taxon>Eukaryota</taxon>
        <taxon>Metazoa</taxon>
        <taxon>Ecdysozoa</taxon>
        <taxon>Arthropoda</taxon>
        <taxon>Hexapoda</taxon>
        <taxon>Insecta</taxon>
        <taxon>Pterygota</taxon>
        <taxon>Neoptera</taxon>
        <taxon>Endopterygota</taxon>
        <taxon>Coleoptera</taxon>
        <taxon>Polyphaga</taxon>
        <taxon>Scarabaeiformia</taxon>
        <taxon>Scarabaeidae</taxon>
        <taxon>Dynastinae</taxon>
        <taxon>Oryctes</taxon>
    </lineage>
</organism>
<dbReference type="OrthoDB" id="10252405at2759"/>
<protein>
    <submittedName>
        <fullName evidence="5">Uncharacterized protein</fullName>
    </submittedName>
</protein>
<evidence type="ECO:0000313" key="5">
    <source>
        <dbReference type="EMBL" id="KRT81038.1"/>
    </source>
</evidence>
<dbReference type="EMBL" id="LJIG01016292">
    <property type="protein sequence ID" value="KRT81038.1"/>
    <property type="molecule type" value="Genomic_DNA"/>
</dbReference>
<dbReference type="SUPFAM" id="SSF48452">
    <property type="entry name" value="TPR-like"/>
    <property type="match status" value="1"/>
</dbReference>
<evidence type="ECO:0000313" key="6">
    <source>
        <dbReference type="Proteomes" id="UP000051574"/>
    </source>
</evidence>
<reference evidence="5 6" key="1">
    <citation type="submission" date="2015-09" db="EMBL/GenBank/DDBJ databases">
        <title>Draft genome of the scarab beetle Oryctes borbonicus.</title>
        <authorList>
            <person name="Meyer J.M."/>
            <person name="Markov G.V."/>
            <person name="Baskaran P."/>
            <person name="Herrmann M."/>
            <person name="Sommer R.J."/>
            <person name="Roedelsperger C."/>
        </authorList>
    </citation>
    <scope>NUCLEOTIDE SEQUENCE [LARGE SCALE GENOMIC DNA]</scope>
    <source>
        <strain evidence="5">OB123</strain>
        <tissue evidence="5">Whole animal</tissue>
    </source>
</reference>
<evidence type="ECO:0000256" key="3">
    <source>
        <dbReference type="ARBA" id="ARBA00022448"/>
    </source>
</evidence>
<feature type="non-terminal residue" evidence="5">
    <location>
        <position position="1"/>
    </location>
</feature>
<dbReference type="GO" id="GO:0045048">
    <property type="term" value="P:protein insertion into ER membrane"/>
    <property type="evidence" value="ECO:0007669"/>
    <property type="project" value="InterPro"/>
</dbReference>
<dbReference type="Gene3D" id="1.25.40.10">
    <property type="entry name" value="Tetratricopeptide repeat domain"/>
    <property type="match status" value="1"/>
</dbReference>
<dbReference type="GO" id="GO:0071818">
    <property type="term" value="C:BAT3 complex"/>
    <property type="evidence" value="ECO:0007669"/>
    <property type="project" value="TreeGrafter"/>
</dbReference>
<feature type="non-terminal residue" evidence="5">
    <location>
        <position position="319"/>
    </location>
</feature>
<keyword evidence="3" id="KW-0813">Transport</keyword>
<accession>A0A0T6B1V3</accession>
<dbReference type="PANTHER" id="PTHR12875">
    <property type="entry name" value="GOLGI TO ER TRAFFIC PROTEIN 4 HOMOLOG"/>
    <property type="match status" value="1"/>
</dbReference>
<evidence type="ECO:0000256" key="2">
    <source>
        <dbReference type="ARBA" id="ARBA00005351"/>
    </source>
</evidence>
<dbReference type="PANTHER" id="PTHR12875:SF0">
    <property type="entry name" value="GOLGI TO ER TRAFFIC PROTEIN 4 HOMOLOG"/>
    <property type="match status" value="1"/>
</dbReference>
<evidence type="ECO:0000256" key="4">
    <source>
        <dbReference type="ARBA" id="ARBA00022490"/>
    </source>
</evidence>
<keyword evidence="6" id="KW-1185">Reference proteome</keyword>
<dbReference type="Pfam" id="PF04190">
    <property type="entry name" value="GET4"/>
    <property type="match status" value="1"/>
</dbReference>
<comment type="caution">
    <text evidence="5">The sequence shown here is derived from an EMBL/GenBank/DDBJ whole genome shotgun (WGS) entry which is preliminary data.</text>
</comment>
<dbReference type="AlphaFoldDB" id="A0A0T6B1V3"/>
<dbReference type="InterPro" id="IPR007317">
    <property type="entry name" value="GET4"/>
</dbReference>
<dbReference type="Proteomes" id="UP000051574">
    <property type="component" value="Unassembled WGS sequence"/>
</dbReference>
<proteinExistence type="inferred from homology"/>
<dbReference type="FunFam" id="1.25.40.10:FF:000060">
    <property type="entry name" value="Golgi to ER traffic protein 4 homolog"/>
    <property type="match status" value="1"/>
</dbReference>
<comment type="similarity">
    <text evidence="2">Belongs to the GET4 family.</text>
</comment>